<protein>
    <submittedName>
        <fullName evidence="2">DUF2079 domain-containing protein</fullName>
    </submittedName>
</protein>
<feature type="transmembrane region" description="Helical" evidence="1">
    <location>
        <begin position="122"/>
        <end position="141"/>
    </location>
</feature>
<dbReference type="Pfam" id="PF09852">
    <property type="entry name" value="DUF2079"/>
    <property type="match status" value="1"/>
</dbReference>
<keyword evidence="1" id="KW-0812">Transmembrane</keyword>
<feature type="transmembrane region" description="Helical" evidence="1">
    <location>
        <begin position="264"/>
        <end position="287"/>
    </location>
</feature>
<dbReference type="AlphaFoldDB" id="A0AA40SX51"/>
<dbReference type="RefSeq" id="WP_191758080.1">
    <property type="nucleotide sequence ID" value="NZ_VJXY01000013.1"/>
</dbReference>
<keyword evidence="1" id="KW-1133">Transmembrane helix</keyword>
<evidence type="ECO:0000313" key="2">
    <source>
        <dbReference type="EMBL" id="MBD6616836.1"/>
    </source>
</evidence>
<accession>A0AA40SX51</accession>
<evidence type="ECO:0000256" key="1">
    <source>
        <dbReference type="SAM" id="Phobius"/>
    </source>
</evidence>
<organism evidence="2 3">
    <name type="scientific">Komarekiella delphini-convector SJRDD-AB1</name>
    <dbReference type="NCBI Taxonomy" id="2593771"/>
    <lineage>
        <taxon>Bacteria</taxon>
        <taxon>Bacillati</taxon>
        <taxon>Cyanobacteriota</taxon>
        <taxon>Cyanophyceae</taxon>
        <taxon>Nostocales</taxon>
        <taxon>Nostocaceae</taxon>
        <taxon>Komarekiella</taxon>
        <taxon>Komarekiella delphini-convector</taxon>
    </lineage>
</organism>
<feature type="transmembrane region" description="Helical" evidence="1">
    <location>
        <begin position="321"/>
        <end position="339"/>
    </location>
</feature>
<feature type="transmembrane region" description="Helical" evidence="1">
    <location>
        <begin position="90"/>
        <end position="110"/>
    </location>
</feature>
<evidence type="ECO:0000313" key="3">
    <source>
        <dbReference type="Proteomes" id="UP001165986"/>
    </source>
</evidence>
<feature type="transmembrane region" description="Helical" evidence="1">
    <location>
        <begin position="351"/>
        <end position="368"/>
    </location>
</feature>
<dbReference type="EMBL" id="VJXY01000013">
    <property type="protein sequence ID" value="MBD6616836.1"/>
    <property type="molecule type" value="Genomic_DNA"/>
</dbReference>
<name>A0AA40SX51_9NOST</name>
<feature type="transmembrane region" description="Helical" evidence="1">
    <location>
        <begin position="166"/>
        <end position="194"/>
    </location>
</feature>
<keyword evidence="1" id="KW-0472">Membrane</keyword>
<proteinExistence type="predicted"/>
<comment type="caution">
    <text evidence="2">The sequence shown here is derived from an EMBL/GenBank/DDBJ whole genome shotgun (WGS) entry which is preliminary data.</text>
</comment>
<feature type="transmembrane region" description="Helical" evidence="1">
    <location>
        <begin position="294"/>
        <end position="315"/>
    </location>
</feature>
<keyword evidence="3" id="KW-1185">Reference proteome</keyword>
<dbReference type="Proteomes" id="UP001165986">
    <property type="component" value="Unassembled WGS sequence"/>
</dbReference>
<reference evidence="2" key="1">
    <citation type="submission" date="2019-07" db="EMBL/GenBank/DDBJ databases">
        <title>Toxilogical consequences of a new and cryptic species of cyanobacteria (Komarekiella delphini-convector) recovered from the epidermis of a bottlenose dolphin and 1500 ft. in the air.</title>
        <authorList>
            <person name="Brown A.O."/>
            <person name="Dvorak P."/>
            <person name="Villanueva C.D."/>
            <person name="Foss A.J."/>
            <person name="Garvey A.D."/>
            <person name="Gibson Q.A."/>
            <person name="Johansen J.R."/>
            <person name="Casamatta D.A."/>
        </authorList>
    </citation>
    <scope>NUCLEOTIDE SEQUENCE</scope>
    <source>
        <strain evidence="2">SJRDD-AB1</strain>
    </source>
</reference>
<feature type="transmembrane region" description="Helical" evidence="1">
    <location>
        <begin position="13"/>
        <end position="31"/>
    </location>
</feature>
<gene>
    <name evidence="2" type="ORF">FNW02_13600</name>
</gene>
<sequence length="484" mass="54250">MHSLNPQELKSKTVVWIIGVGALVLFTFSSLRHGLFRSGAWDLGIFDQVVYLISQGQTPVSSFLNVHILGDHAALILYPLSLLYKIIPDVHWLLAVQALALALGAWPIWGLARQAGLNQEQAIGLAVAYLMYPVVLTSNLFDFHPEVLAVPALLGAVWAARLGKTIWFGLAIALALSCKSVLSLTVFAMGIWLFFFEKRRLCGAIALFAGVSWYLIATKAIIPFFSANAVGDVTIGYLNGLNRYRYLGETPLKFVQNLFLRPNIILSKVISLDTLKYLGLLVLPIIWGLSPRHLSPLIGALPILALNILSIYSSQRQIDNHYSLLIIPFIFLSIISTLADNKGWLKQGRKIILFMLMILLLGLGTRLSRMDFKNSPFDWSNWQATNAAITQIQTQGSVLTTHEIAPHVTHRALVNYYGSWDGNPFFAKNLNSFEYVLLNLNHSSFMNNFKTNDSVNSFINQLKNNPGFQLTYEQHRVYLFERRS</sequence>
<feature type="transmembrane region" description="Helical" evidence="1">
    <location>
        <begin position="201"/>
        <end position="222"/>
    </location>
</feature>
<dbReference type="InterPro" id="IPR018650">
    <property type="entry name" value="STSV1_Orf64"/>
</dbReference>